<dbReference type="OrthoDB" id="7042322at2759"/>
<dbReference type="InterPro" id="IPR004839">
    <property type="entry name" value="Aminotransferase_I/II_large"/>
</dbReference>
<evidence type="ECO:0000256" key="6">
    <source>
        <dbReference type="ARBA" id="ARBA00037888"/>
    </source>
</evidence>
<comment type="cofactor">
    <cofactor evidence="1">
        <name>pyridoxal 5'-phosphate</name>
        <dbReference type="ChEBI" id="CHEBI:597326"/>
    </cofactor>
</comment>
<organism evidence="10 11">
    <name type="scientific">Apostasia shenzhenica</name>
    <dbReference type="NCBI Taxonomy" id="1088818"/>
    <lineage>
        <taxon>Eukaryota</taxon>
        <taxon>Viridiplantae</taxon>
        <taxon>Streptophyta</taxon>
        <taxon>Embryophyta</taxon>
        <taxon>Tracheophyta</taxon>
        <taxon>Spermatophyta</taxon>
        <taxon>Magnoliopsida</taxon>
        <taxon>Liliopsida</taxon>
        <taxon>Asparagales</taxon>
        <taxon>Orchidaceae</taxon>
        <taxon>Apostasioideae</taxon>
        <taxon>Apostasia</taxon>
    </lineage>
</organism>
<keyword evidence="4" id="KW-0663">Pyridoxal phosphate</keyword>
<dbReference type="EMBL" id="KZ451883">
    <property type="protein sequence ID" value="PKA67270.1"/>
    <property type="molecule type" value="Genomic_DNA"/>
</dbReference>
<evidence type="ECO:0000256" key="3">
    <source>
        <dbReference type="ARBA" id="ARBA00022691"/>
    </source>
</evidence>
<feature type="domain" description="Aminotransferase class I/classII large" evidence="9">
    <location>
        <begin position="13"/>
        <end position="63"/>
    </location>
</feature>
<accession>A0A2I0BHL3</accession>
<dbReference type="GO" id="GO:0009693">
    <property type="term" value="P:ethylene biosynthetic process"/>
    <property type="evidence" value="ECO:0007669"/>
    <property type="project" value="UniProtKB-KW"/>
</dbReference>
<dbReference type="PANTHER" id="PTHR43795">
    <property type="entry name" value="BIFUNCTIONAL ASPARTATE AMINOTRANSFERASE AND GLUTAMATE/ASPARTATE-PREPHENATE AMINOTRANSFERASE-RELATED"/>
    <property type="match status" value="1"/>
</dbReference>
<keyword evidence="5 10" id="KW-0456">Lyase</keyword>
<evidence type="ECO:0000256" key="2">
    <source>
        <dbReference type="ARBA" id="ARBA00022666"/>
    </source>
</evidence>
<proteinExistence type="predicted"/>
<evidence type="ECO:0000256" key="7">
    <source>
        <dbReference type="ARBA" id="ARBA00039053"/>
    </source>
</evidence>
<comment type="catalytic activity">
    <reaction evidence="8">
        <text>S-adenosyl-L-methionine = 1-aminocyclopropane-1-carboxylate + S-methyl-5'-thioadenosine + H(+)</text>
        <dbReference type="Rhea" id="RHEA:21744"/>
        <dbReference type="ChEBI" id="CHEBI:15378"/>
        <dbReference type="ChEBI" id="CHEBI:17509"/>
        <dbReference type="ChEBI" id="CHEBI:58360"/>
        <dbReference type="ChEBI" id="CHEBI:59789"/>
        <dbReference type="EC" id="4.4.1.14"/>
    </reaction>
</comment>
<sequence>MDLRPMLKEKTPDGELELWRVMVNEVKLNLSPGSAFHCRELGWFRVCFANMDGETTTTALRRIRRFVDQAREAEEKEVKRKKKKKKRWDSGLRLSLPRRFLTRISPWLR</sequence>
<keyword evidence="2" id="KW-0266">Ethylene biosynthesis</keyword>
<dbReference type="Pfam" id="PF00155">
    <property type="entry name" value="Aminotran_1_2"/>
    <property type="match status" value="1"/>
</dbReference>
<evidence type="ECO:0000256" key="8">
    <source>
        <dbReference type="ARBA" id="ARBA00049554"/>
    </source>
</evidence>
<dbReference type="AlphaFoldDB" id="A0A2I0BHL3"/>
<keyword evidence="3" id="KW-0949">S-adenosyl-L-methionine</keyword>
<dbReference type="STRING" id="1088818.A0A2I0BHL3"/>
<dbReference type="GO" id="GO:0030170">
    <property type="term" value="F:pyridoxal phosphate binding"/>
    <property type="evidence" value="ECO:0007669"/>
    <property type="project" value="InterPro"/>
</dbReference>
<gene>
    <name evidence="10" type="primary">ACS2</name>
    <name evidence="10" type="ORF">AXF42_Ash004763</name>
</gene>
<dbReference type="GO" id="GO:0016847">
    <property type="term" value="F:1-aminocyclopropane-1-carboxylate synthase activity"/>
    <property type="evidence" value="ECO:0007669"/>
    <property type="project" value="UniProtKB-EC"/>
</dbReference>
<dbReference type="InterPro" id="IPR015422">
    <property type="entry name" value="PyrdxlP-dep_Trfase_small"/>
</dbReference>
<evidence type="ECO:0000259" key="9">
    <source>
        <dbReference type="Pfam" id="PF00155"/>
    </source>
</evidence>
<evidence type="ECO:0000313" key="11">
    <source>
        <dbReference type="Proteomes" id="UP000236161"/>
    </source>
</evidence>
<dbReference type="Proteomes" id="UP000236161">
    <property type="component" value="Unassembled WGS sequence"/>
</dbReference>
<evidence type="ECO:0000256" key="1">
    <source>
        <dbReference type="ARBA" id="ARBA00001933"/>
    </source>
</evidence>
<keyword evidence="11" id="KW-1185">Reference proteome</keyword>
<dbReference type="Gene3D" id="3.90.1150.10">
    <property type="entry name" value="Aspartate Aminotransferase, domain 1"/>
    <property type="match status" value="1"/>
</dbReference>
<dbReference type="InterPro" id="IPR015424">
    <property type="entry name" value="PyrdxlP-dep_Trfase"/>
</dbReference>
<dbReference type="PANTHER" id="PTHR43795:SF6">
    <property type="entry name" value="1-AMINOCYCLOPROPANE-1-CARBOXYLATE SYNTHASE 6"/>
    <property type="match status" value="1"/>
</dbReference>
<name>A0A2I0BHL3_9ASPA</name>
<dbReference type="SUPFAM" id="SSF53383">
    <property type="entry name" value="PLP-dependent transferases"/>
    <property type="match status" value="1"/>
</dbReference>
<dbReference type="EC" id="4.4.1.14" evidence="7"/>
<comment type="pathway">
    <text evidence="6">Alkene biosynthesis; ethylene biosynthesis via S-adenosyl-L-methionine; ethylene from S-adenosyl-L-methionine: step 1/2.</text>
</comment>
<protein>
    <recommendedName>
        <fullName evidence="7">1-aminocyclopropane-1-carboxylate synthase</fullName>
        <ecNumber evidence="7">4.4.1.14</ecNumber>
    </recommendedName>
</protein>
<dbReference type="GO" id="GO:0008483">
    <property type="term" value="F:transaminase activity"/>
    <property type="evidence" value="ECO:0007669"/>
    <property type="project" value="TreeGrafter"/>
</dbReference>
<evidence type="ECO:0000256" key="5">
    <source>
        <dbReference type="ARBA" id="ARBA00023239"/>
    </source>
</evidence>
<evidence type="ECO:0000313" key="10">
    <source>
        <dbReference type="EMBL" id="PKA67270.1"/>
    </source>
</evidence>
<dbReference type="InterPro" id="IPR050478">
    <property type="entry name" value="Ethylene_sulfur-biosynth"/>
</dbReference>
<reference evidence="10 11" key="1">
    <citation type="journal article" date="2017" name="Nature">
        <title>The Apostasia genome and the evolution of orchids.</title>
        <authorList>
            <person name="Zhang G.Q."/>
            <person name="Liu K.W."/>
            <person name="Li Z."/>
            <person name="Lohaus R."/>
            <person name="Hsiao Y.Y."/>
            <person name="Niu S.C."/>
            <person name="Wang J.Y."/>
            <person name="Lin Y.C."/>
            <person name="Xu Q."/>
            <person name="Chen L.J."/>
            <person name="Yoshida K."/>
            <person name="Fujiwara S."/>
            <person name="Wang Z.W."/>
            <person name="Zhang Y.Q."/>
            <person name="Mitsuda N."/>
            <person name="Wang M."/>
            <person name="Liu G.H."/>
            <person name="Pecoraro L."/>
            <person name="Huang H.X."/>
            <person name="Xiao X.J."/>
            <person name="Lin M."/>
            <person name="Wu X.Y."/>
            <person name="Wu W.L."/>
            <person name="Chen Y.Y."/>
            <person name="Chang S.B."/>
            <person name="Sakamoto S."/>
            <person name="Ohme-Takagi M."/>
            <person name="Yagi M."/>
            <person name="Zeng S.J."/>
            <person name="Shen C.Y."/>
            <person name="Yeh C.M."/>
            <person name="Luo Y.B."/>
            <person name="Tsai W.C."/>
            <person name="Van de Peer Y."/>
            <person name="Liu Z.J."/>
        </authorList>
    </citation>
    <scope>NUCLEOTIDE SEQUENCE [LARGE SCALE GENOMIC DNA]</scope>
    <source>
        <strain evidence="11">cv. Shenzhen</strain>
        <tissue evidence="10">Stem</tissue>
    </source>
</reference>
<evidence type="ECO:0000256" key="4">
    <source>
        <dbReference type="ARBA" id="ARBA00022898"/>
    </source>
</evidence>